<dbReference type="InterPro" id="IPR020904">
    <property type="entry name" value="Sc_DH/Rdtase_CS"/>
</dbReference>
<name>A0A3S5CYL5_9BRAD</name>
<evidence type="ECO:0000259" key="3">
    <source>
        <dbReference type="SMART" id="SM00822"/>
    </source>
</evidence>
<accession>A0A3S5CYL5</accession>
<organism evidence="4 5">
    <name type="scientific">Rhodoplanes serenus</name>
    <dbReference type="NCBI Taxonomy" id="200615"/>
    <lineage>
        <taxon>Bacteria</taxon>
        <taxon>Pseudomonadati</taxon>
        <taxon>Pseudomonadota</taxon>
        <taxon>Alphaproteobacteria</taxon>
        <taxon>Hyphomicrobiales</taxon>
        <taxon>Nitrobacteraceae</taxon>
        <taxon>Rhodoplanes</taxon>
    </lineage>
</organism>
<dbReference type="EMBL" id="UWOC01000172">
    <property type="protein sequence ID" value="VCU10549.1"/>
    <property type="molecule type" value="Genomic_DNA"/>
</dbReference>
<dbReference type="Proteomes" id="UP000289200">
    <property type="component" value="Unassembled WGS sequence"/>
</dbReference>
<evidence type="ECO:0000313" key="4">
    <source>
        <dbReference type="EMBL" id="VCU10549.1"/>
    </source>
</evidence>
<dbReference type="Pfam" id="PF00106">
    <property type="entry name" value="adh_short"/>
    <property type="match status" value="1"/>
</dbReference>
<dbReference type="FunFam" id="3.40.50.720:FF:000084">
    <property type="entry name" value="Short-chain dehydrogenase reductase"/>
    <property type="match status" value="1"/>
</dbReference>
<comment type="similarity">
    <text evidence="1 2">Belongs to the short-chain dehydrogenases/reductases (SDR) family.</text>
</comment>
<dbReference type="SUPFAM" id="SSF51735">
    <property type="entry name" value="NAD(P)-binding Rossmann-fold domains"/>
    <property type="match status" value="1"/>
</dbReference>
<dbReference type="InterPro" id="IPR036291">
    <property type="entry name" value="NAD(P)-bd_dom_sf"/>
</dbReference>
<dbReference type="OrthoDB" id="9804774at2"/>
<feature type="domain" description="Ketoreductase" evidence="3">
    <location>
        <begin position="10"/>
        <end position="180"/>
    </location>
</feature>
<keyword evidence="5" id="KW-1185">Reference proteome</keyword>
<proteinExistence type="inferred from homology"/>
<dbReference type="RefSeq" id="WP_129610645.1">
    <property type="nucleotide sequence ID" value="NZ_UWOC01000172.1"/>
</dbReference>
<dbReference type="Gene3D" id="3.40.50.720">
    <property type="entry name" value="NAD(P)-binding Rossmann-like Domain"/>
    <property type="match status" value="1"/>
</dbReference>
<reference evidence="5" key="1">
    <citation type="submission" date="2018-10" db="EMBL/GenBank/DDBJ databases">
        <authorList>
            <person name="Peiro R."/>
            <person name="Begona"/>
            <person name="Cbmso G."/>
            <person name="Lopez M."/>
            <person name="Gonzalez S."/>
            <person name="Sacristan E."/>
            <person name="Castillo E."/>
        </authorList>
    </citation>
    <scope>NUCLEOTIDE SEQUENCE [LARGE SCALE GENOMIC DNA]</scope>
</reference>
<dbReference type="AlphaFoldDB" id="A0A3S5CYL5"/>
<dbReference type="PRINTS" id="PR00080">
    <property type="entry name" value="SDRFAMILY"/>
</dbReference>
<dbReference type="InterPro" id="IPR050259">
    <property type="entry name" value="SDR"/>
</dbReference>
<dbReference type="PROSITE" id="PS00061">
    <property type="entry name" value="ADH_SHORT"/>
    <property type="match status" value="1"/>
</dbReference>
<protein>
    <submittedName>
        <fullName evidence="4">Ketoacyl reductase</fullName>
    </submittedName>
</protein>
<dbReference type="PANTHER" id="PTHR42879">
    <property type="entry name" value="3-OXOACYL-(ACYL-CARRIER-PROTEIN) REDUCTASE"/>
    <property type="match status" value="1"/>
</dbReference>
<dbReference type="InterPro" id="IPR002347">
    <property type="entry name" value="SDR_fam"/>
</dbReference>
<sequence length="262" mass="26313">MSHDTSLAGRHALVTGAGSGIGTAVARRLAAAGARVTLAGRREAPLREVAAALGDSTTFVVPGFDVTDEDAIARGLAAARAALGPVDILVNNAGAVESAPFAKTTTETWDRVIAVDLTAVFLVTRAVLPDLRARGAGARVISIASTAGVTGYRYVAAYCAAKHGVVGMTRALALELATTGVTVNAVCPGFTDTPLLDASIAEFVARTGRSAEAARATLTAANPQGRLVTPDEVADAVLWIASPGASSINGQAVVVAGGEVLS</sequence>
<evidence type="ECO:0000313" key="5">
    <source>
        <dbReference type="Proteomes" id="UP000289200"/>
    </source>
</evidence>
<dbReference type="GO" id="GO:0032787">
    <property type="term" value="P:monocarboxylic acid metabolic process"/>
    <property type="evidence" value="ECO:0007669"/>
    <property type="project" value="UniProtKB-ARBA"/>
</dbReference>
<evidence type="ECO:0000256" key="2">
    <source>
        <dbReference type="RuleBase" id="RU000363"/>
    </source>
</evidence>
<gene>
    <name evidence="4" type="primary">actIII</name>
    <name evidence="4" type="ORF">RHODGE_RHODGE_03748</name>
</gene>
<dbReference type="SMART" id="SM00822">
    <property type="entry name" value="PKS_KR"/>
    <property type="match status" value="1"/>
</dbReference>
<dbReference type="InterPro" id="IPR057326">
    <property type="entry name" value="KR_dom"/>
</dbReference>
<dbReference type="PRINTS" id="PR00081">
    <property type="entry name" value="GDHRDH"/>
</dbReference>
<dbReference type="PANTHER" id="PTHR42879:SF2">
    <property type="entry name" value="3-OXOACYL-[ACYL-CARRIER-PROTEIN] REDUCTASE FABG"/>
    <property type="match status" value="1"/>
</dbReference>
<evidence type="ECO:0000256" key="1">
    <source>
        <dbReference type="ARBA" id="ARBA00006484"/>
    </source>
</evidence>
<comment type="caution">
    <text evidence="4">The sequence shown here is derived from an EMBL/GenBank/DDBJ whole genome shotgun (WGS) entry which is preliminary data.</text>
</comment>